<evidence type="ECO:0000313" key="4">
    <source>
        <dbReference type="EMBL" id="GHO95029.1"/>
    </source>
</evidence>
<keyword evidence="2 3" id="KW-0472">Membrane</keyword>
<sequence length="204" mass="22390">MAITATTIVDTIIPIPQQRVSIFARDVALIIAGSILLALSSRMSFYLFSPYVPFTMQPFAVMLLAATLGSRRGTLTMLLFLAEGATGLPVFVNGGGIAYLLTQPTAGYLFSYPVAAFLIGWCCERQLDRRYTTAIWAMLPGLLAIYLIGLTWLTFWLHGDLPKAFTTGMLPFFVPDLIKLAAASLLLPSAWSLVRMFRSKAIDK</sequence>
<evidence type="ECO:0000256" key="3">
    <source>
        <dbReference type="SAM" id="Phobius"/>
    </source>
</evidence>
<dbReference type="Pfam" id="PF02632">
    <property type="entry name" value="BioY"/>
    <property type="match status" value="1"/>
</dbReference>
<dbReference type="PANTHER" id="PTHR34295:SF1">
    <property type="entry name" value="BIOTIN TRANSPORTER BIOY"/>
    <property type="match status" value="1"/>
</dbReference>
<keyword evidence="2" id="KW-1003">Cell membrane</keyword>
<comment type="caution">
    <text evidence="4">The sequence shown here is derived from an EMBL/GenBank/DDBJ whole genome shotgun (WGS) entry which is preliminary data.</text>
</comment>
<organism evidence="4 5">
    <name type="scientific">Reticulibacter mediterranei</name>
    <dbReference type="NCBI Taxonomy" id="2778369"/>
    <lineage>
        <taxon>Bacteria</taxon>
        <taxon>Bacillati</taxon>
        <taxon>Chloroflexota</taxon>
        <taxon>Ktedonobacteria</taxon>
        <taxon>Ktedonobacterales</taxon>
        <taxon>Reticulibacteraceae</taxon>
        <taxon>Reticulibacter</taxon>
    </lineage>
</organism>
<dbReference type="GO" id="GO:0015225">
    <property type="term" value="F:biotin transmembrane transporter activity"/>
    <property type="evidence" value="ECO:0007669"/>
    <property type="project" value="UniProtKB-UniRule"/>
</dbReference>
<keyword evidence="2" id="KW-0813">Transport</keyword>
<comment type="subcellular location">
    <subcellularLocation>
        <location evidence="2">Cell membrane</location>
        <topology evidence="2">Multi-pass membrane protein</topology>
    </subcellularLocation>
</comment>
<keyword evidence="5" id="KW-1185">Reference proteome</keyword>
<name>A0A8J3INV7_9CHLR</name>
<feature type="transmembrane region" description="Helical" evidence="3">
    <location>
        <begin position="135"/>
        <end position="157"/>
    </location>
</feature>
<evidence type="ECO:0000256" key="1">
    <source>
        <dbReference type="ARBA" id="ARBA00010692"/>
    </source>
</evidence>
<evidence type="ECO:0000256" key="2">
    <source>
        <dbReference type="PIRNR" id="PIRNR016661"/>
    </source>
</evidence>
<feature type="transmembrane region" description="Helical" evidence="3">
    <location>
        <begin position="106"/>
        <end position="123"/>
    </location>
</feature>
<proteinExistence type="inferred from homology"/>
<feature type="transmembrane region" description="Helical" evidence="3">
    <location>
        <begin position="177"/>
        <end position="194"/>
    </location>
</feature>
<dbReference type="Gene3D" id="1.10.1760.20">
    <property type="match status" value="1"/>
</dbReference>
<reference evidence="4" key="1">
    <citation type="submission" date="2020-10" db="EMBL/GenBank/DDBJ databases">
        <title>Taxonomic study of unclassified bacteria belonging to the class Ktedonobacteria.</title>
        <authorList>
            <person name="Yabe S."/>
            <person name="Wang C.M."/>
            <person name="Zheng Y."/>
            <person name="Sakai Y."/>
            <person name="Cavaletti L."/>
            <person name="Monciardini P."/>
            <person name="Donadio S."/>
        </authorList>
    </citation>
    <scope>NUCLEOTIDE SEQUENCE</scope>
    <source>
        <strain evidence="4">ID150040</strain>
    </source>
</reference>
<keyword evidence="3" id="KW-0812">Transmembrane</keyword>
<dbReference type="PANTHER" id="PTHR34295">
    <property type="entry name" value="BIOTIN TRANSPORTER BIOY"/>
    <property type="match status" value="1"/>
</dbReference>
<keyword evidence="3" id="KW-1133">Transmembrane helix</keyword>
<dbReference type="InterPro" id="IPR003784">
    <property type="entry name" value="BioY"/>
</dbReference>
<comment type="similarity">
    <text evidence="1 2">Belongs to the BioY family.</text>
</comment>
<feature type="transmembrane region" description="Helical" evidence="3">
    <location>
        <begin position="22"/>
        <end position="39"/>
    </location>
</feature>
<dbReference type="PIRSF" id="PIRSF016661">
    <property type="entry name" value="BioY"/>
    <property type="match status" value="1"/>
</dbReference>
<accession>A0A8J3INV7</accession>
<feature type="transmembrane region" description="Helical" evidence="3">
    <location>
        <begin position="78"/>
        <end position="100"/>
    </location>
</feature>
<dbReference type="GO" id="GO:0005886">
    <property type="term" value="C:plasma membrane"/>
    <property type="evidence" value="ECO:0007669"/>
    <property type="project" value="UniProtKB-SubCell"/>
</dbReference>
<gene>
    <name evidence="4" type="ORF">KSF_050770</name>
</gene>
<evidence type="ECO:0000313" key="5">
    <source>
        <dbReference type="Proteomes" id="UP000597444"/>
    </source>
</evidence>
<feature type="transmembrane region" description="Helical" evidence="3">
    <location>
        <begin position="45"/>
        <end position="66"/>
    </location>
</feature>
<dbReference type="EMBL" id="BNJK01000001">
    <property type="protein sequence ID" value="GHO95029.1"/>
    <property type="molecule type" value="Genomic_DNA"/>
</dbReference>
<dbReference type="AlphaFoldDB" id="A0A8J3INV7"/>
<dbReference type="Proteomes" id="UP000597444">
    <property type="component" value="Unassembled WGS sequence"/>
</dbReference>
<dbReference type="RefSeq" id="WP_220205732.1">
    <property type="nucleotide sequence ID" value="NZ_BNJK01000001.1"/>
</dbReference>
<protein>
    <recommendedName>
        <fullName evidence="2">Biotin transporter</fullName>
    </recommendedName>
</protein>